<dbReference type="PANTHER" id="PTHR30005">
    <property type="entry name" value="EXOPOLYPHOSPHATASE"/>
    <property type="match status" value="1"/>
</dbReference>
<dbReference type="RefSeq" id="WP_063389556.1">
    <property type="nucleotide sequence ID" value="NZ_LWBR01000075.1"/>
</dbReference>
<feature type="domain" description="Ppx/GppA phosphatase N-terminal" evidence="5">
    <location>
        <begin position="27"/>
        <end position="303"/>
    </location>
</feature>
<dbReference type="Gene3D" id="3.30.420.40">
    <property type="match status" value="1"/>
</dbReference>
<dbReference type="Pfam" id="PF02541">
    <property type="entry name" value="Ppx-GppA"/>
    <property type="match status" value="1"/>
</dbReference>
<dbReference type="NCBIfam" id="TIGR03706">
    <property type="entry name" value="exo_poly_only"/>
    <property type="match status" value="1"/>
</dbReference>
<dbReference type="Pfam" id="PF21447">
    <property type="entry name" value="Ppx-GppA_III"/>
    <property type="match status" value="1"/>
</dbReference>
<evidence type="ECO:0000256" key="4">
    <source>
        <dbReference type="ARBA" id="ARBA00047607"/>
    </source>
</evidence>
<dbReference type="InterPro" id="IPR048950">
    <property type="entry name" value="Ppx_GppA_C"/>
</dbReference>
<evidence type="ECO:0000313" key="7">
    <source>
        <dbReference type="EMBL" id="KZN94807.1"/>
    </source>
</evidence>
<evidence type="ECO:0000256" key="1">
    <source>
        <dbReference type="ARBA" id="ARBA00007125"/>
    </source>
</evidence>
<dbReference type="InterPro" id="IPR003695">
    <property type="entry name" value="Ppx_GppA_N"/>
</dbReference>
<dbReference type="OrthoDB" id="9807195at2"/>
<dbReference type="EMBL" id="LWBR01000075">
    <property type="protein sequence ID" value="KZN94807.1"/>
    <property type="molecule type" value="Genomic_DNA"/>
</dbReference>
<keyword evidence="3" id="KW-0378">Hydrolase</keyword>
<dbReference type="Proteomes" id="UP000076476">
    <property type="component" value="Unassembled WGS sequence"/>
</dbReference>
<dbReference type="GO" id="GO:0006357">
    <property type="term" value="P:regulation of transcription by RNA polymerase II"/>
    <property type="evidence" value="ECO:0007669"/>
    <property type="project" value="TreeGrafter"/>
</dbReference>
<comment type="similarity">
    <text evidence="1">Belongs to the GppA/Ppx family.</text>
</comment>
<gene>
    <name evidence="7" type="ORF">AZI98_17590</name>
</gene>
<dbReference type="InterPro" id="IPR043129">
    <property type="entry name" value="ATPase_NBD"/>
</dbReference>
<dbReference type="Gene3D" id="1.10.3210.10">
    <property type="entry name" value="Hypothetical protein af1432"/>
    <property type="match status" value="1"/>
</dbReference>
<evidence type="ECO:0000256" key="2">
    <source>
        <dbReference type="ARBA" id="ARBA00012451"/>
    </source>
</evidence>
<feature type="domain" description="Ppx/GppA phosphatase C-terminal" evidence="6">
    <location>
        <begin position="317"/>
        <end position="482"/>
    </location>
</feature>
<name>A0A161ZPP8_9BACI</name>
<dbReference type="Gene3D" id="3.30.420.150">
    <property type="entry name" value="Exopolyphosphatase. Domain 2"/>
    <property type="match status" value="1"/>
</dbReference>
<dbReference type="STRING" id="33936.AZI98_17590"/>
<proteinExistence type="inferred from homology"/>
<sequence>MTEKKIGIIDLGSNSIRLVIFHIDQNGQYKELYNFKINARLATYIDAEGNLSNEGIEVVIDSLKKFVPIVQFHQVAETKGVATAAIRSAKNRKMVLEAIKRETNFDFRVLSGQEEAYYGYLAVIHSVYLTEGITIDIGGASTEVAYFKNRELVHSYSFPFGALTLKKRFIANSEPKESEMKELTAFLRNEFSSQKWLKNKNVPVIGIGGSARNLIRLHQNKTNYPLFGIHQYEMEPNEIKKINQWLIGMTVSERQKLDGLSKERADIIIPAIEAIYTLTEIVSAPFFTMSSKGLREGVFFEEVFSNLNVRSFSQVADETFSKLASDYKINLKNTSFLLRLAYVFVSECEAKKIISFTQEEKEILFKSTKLVQFGEFIDHHSSSQHTFYILTNRSLDGISHKMRLKLACVASFKSKKTLMKYISPYKSLLTEEEILSLERLGAILKFLYSLNTTHRSIISELEVNKKEGEKMEISLACNSDYTFEEQEANKQKKHMERAFNCQVELSFTLV</sequence>
<reference evidence="7 8" key="1">
    <citation type="submission" date="2016-04" db="EMBL/GenBank/DDBJ databases">
        <title>Draft genome sequence of Aeribacillus pallidus 8m3 from petroleum reservoir.</title>
        <authorList>
            <person name="Poltaraus A.B."/>
            <person name="Nazina T.N."/>
            <person name="Tourova T.P."/>
            <person name="Malakho S.M."/>
            <person name="Korshunova A.V."/>
            <person name="Sokolova D.S."/>
        </authorList>
    </citation>
    <scope>NUCLEOTIDE SEQUENCE [LARGE SCALE GENOMIC DNA]</scope>
    <source>
        <strain evidence="7 8">8m3</strain>
    </source>
</reference>
<dbReference type="SUPFAM" id="SSF53067">
    <property type="entry name" value="Actin-like ATPase domain"/>
    <property type="match status" value="2"/>
</dbReference>
<dbReference type="AlphaFoldDB" id="A0A161ZPP8"/>
<dbReference type="InterPro" id="IPR022371">
    <property type="entry name" value="Exopolyphosphatase"/>
</dbReference>
<dbReference type="PANTHER" id="PTHR30005:SF0">
    <property type="entry name" value="RETROGRADE REGULATION PROTEIN 2"/>
    <property type="match status" value="1"/>
</dbReference>
<evidence type="ECO:0000256" key="3">
    <source>
        <dbReference type="ARBA" id="ARBA00022801"/>
    </source>
</evidence>
<dbReference type="GO" id="GO:0004309">
    <property type="term" value="F:exopolyphosphatase activity"/>
    <property type="evidence" value="ECO:0007669"/>
    <property type="project" value="UniProtKB-EC"/>
</dbReference>
<dbReference type="InterPro" id="IPR050273">
    <property type="entry name" value="GppA/Ppx_hydrolase"/>
</dbReference>
<evidence type="ECO:0000259" key="5">
    <source>
        <dbReference type="Pfam" id="PF02541"/>
    </source>
</evidence>
<protein>
    <recommendedName>
        <fullName evidence="2">exopolyphosphatase</fullName>
        <ecNumber evidence="2">3.6.1.11</ecNumber>
    </recommendedName>
</protein>
<dbReference type="GO" id="GO:0006793">
    <property type="term" value="P:phosphorus metabolic process"/>
    <property type="evidence" value="ECO:0007669"/>
    <property type="project" value="InterPro"/>
</dbReference>
<comment type="caution">
    <text evidence="7">The sequence shown here is derived from an EMBL/GenBank/DDBJ whole genome shotgun (WGS) entry which is preliminary data.</text>
</comment>
<dbReference type="GeneID" id="301126056"/>
<dbReference type="SUPFAM" id="SSF109604">
    <property type="entry name" value="HD-domain/PDEase-like"/>
    <property type="match status" value="1"/>
</dbReference>
<evidence type="ECO:0000313" key="8">
    <source>
        <dbReference type="Proteomes" id="UP000076476"/>
    </source>
</evidence>
<accession>A0A161ZPP8</accession>
<organism evidence="7 8">
    <name type="scientific">Aeribacillus pallidus</name>
    <dbReference type="NCBI Taxonomy" id="33936"/>
    <lineage>
        <taxon>Bacteria</taxon>
        <taxon>Bacillati</taxon>
        <taxon>Bacillota</taxon>
        <taxon>Bacilli</taxon>
        <taxon>Bacillales</taxon>
        <taxon>Bacillaceae</taxon>
        <taxon>Aeribacillus</taxon>
    </lineage>
</organism>
<dbReference type="EC" id="3.6.1.11" evidence="2"/>
<dbReference type="CDD" id="cd24052">
    <property type="entry name" value="ASKHA_NBD_HpPPX-GppA-like"/>
    <property type="match status" value="1"/>
</dbReference>
<comment type="catalytic activity">
    <reaction evidence="4">
        <text>[phosphate](n) + H2O = [phosphate](n-1) + phosphate + H(+)</text>
        <dbReference type="Rhea" id="RHEA:21528"/>
        <dbReference type="Rhea" id="RHEA-COMP:9859"/>
        <dbReference type="Rhea" id="RHEA-COMP:14279"/>
        <dbReference type="ChEBI" id="CHEBI:15377"/>
        <dbReference type="ChEBI" id="CHEBI:15378"/>
        <dbReference type="ChEBI" id="CHEBI:16838"/>
        <dbReference type="ChEBI" id="CHEBI:43474"/>
        <dbReference type="EC" id="3.6.1.11"/>
    </reaction>
</comment>
<keyword evidence="8" id="KW-1185">Reference proteome</keyword>
<evidence type="ECO:0000259" key="6">
    <source>
        <dbReference type="Pfam" id="PF21447"/>
    </source>
</evidence>